<dbReference type="KEGG" id="uam:UABAM_02793"/>
<dbReference type="AlphaFoldDB" id="A0A5S9IM45"/>
<reference evidence="1 2" key="1">
    <citation type="submission" date="2019-08" db="EMBL/GenBank/DDBJ databases">
        <title>Complete genome sequence of Candidatus Uab amorphum.</title>
        <authorList>
            <person name="Shiratori T."/>
            <person name="Suzuki S."/>
            <person name="Kakizawa Y."/>
            <person name="Ishida K."/>
        </authorList>
    </citation>
    <scope>NUCLEOTIDE SEQUENCE [LARGE SCALE GENOMIC DNA]</scope>
    <source>
        <strain evidence="1 2">SRT547</strain>
    </source>
</reference>
<proteinExistence type="predicted"/>
<dbReference type="RefSeq" id="WP_151968589.1">
    <property type="nucleotide sequence ID" value="NZ_AP019860.1"/>
</dbReference>
<evidence type="ECO:0000313" key="2">
    <source>
        <dbReference type="Proteomes" id="UP000326354"/>
    </source>
</evidence>
<name>A0A5S9IM45_UABAM</name>
<keyword evidence="2" id="KW-1185">Reference proteome</keyword>
<sequence length="117" mass="12457">MGNLISINQSTGANSEKVVQIGKEQNPLAAIAVFASSGFDVRDADSVVATVLADQSGMLFIEFSWDNTNFTASASYAYTANDPLGISLSVVAKYARIRFVNGGTAQTSMLLEWGKKK</sequence>
<organism evidence="1 2">
    <name type="scientific">Uabimicrobium amorphum</name>
    <dbReference type="NCBI Taxonomy" id="2596890"/>
    <lineage>
        <taxon>Bacteria</taxon>
        <taxon>Pseudomonadati</taxon>
        <taxon>Planctomycetota</taxon>
        <taxon>Candidatus Uabimicrobiia</taxon>
        <taxon>Candidatus Uabimicrobiales</taxon>
        <taxon>Candidatus Uabimicrobiaceae</taxon>
        <taxon>Candidatus Uabimicrobium</taxon>
    </lineage>
</organism>
<protein>
    <submittedName>
        <fullName evidence="1">Uncharacterized protein</fullName>
    </submittedName>
</protein>
<dbReference type="EMBL" id="AP019860">
    <property type="protein sequence ID" value="BBM84433.1"/>
    <property type="molecule type" value="Genomic_DNA"/>
</dbReference>
<gene>
    <name evidence="1" type="ORF">UABAM_02793</name>
</gene>
<accession>A0A5S9IM45</accession>
<dbReference type="Proteomes" id="UP000326354">
    <property type="component" value="Chromosome"/>
</dbReference>
<evidence type="ECO:0000313" key="1">
    <source>
        <dbReference type="EMBL" id="BBM84433.1"/>
    </source>
</evidence>